<feature type="region of interest" description="Disordered" evidence="5">
    <location>
        <begin position="1"/>
        <end position="22"/>
    </location>
</feature>
<dbReference type="PROSITE" id="PS50039">
    <property type="entry name" value="FORK_HEAD_3"/>
    <property type="match status" value="1"/>
</dbReference>
<dbReference type="PROSITE" id="PS00658">
    <property type="entry name" value="FORK_HEAD_2"/>
    <property type="match status" value="1"/>
</dbReference>
<dbReference type="GO" id="GO:0005634">
    <property type="term" value="C:nucleus"/>
    <property type="evidence" value="ECO:0007669"/>
    <property type="project" value="UniProtKB-SubCell"/>
</dbReference>
<dbReference type="SUPFAM" id="SSF46785">
    <property type="entry name" value="Winged helix' DNA-binding domain"/>
    <property type="match status" value="1"/>
</dbReference>
<evidence type="ECO:0000256" key="1">
    <source>
        <dbReference type="ARBA" id="ARBA00004123"/>
    </source>
</evidence>
<comment type="subcellular location">
    <subcellularLocation>
        <location evidence="1 4">Nucleus</location>
    </subcellularLocation>
</comment>
<dbReference type="Proteomes" id="UP000276776">
    <property type="component" value="Unassembled WGS sequence"/>
</dbReference>
<evidence type="ECO:0000313" key="9">
    <source>
        <dbReference type="WBParaSite" id="TCLT_0000835901-mRNA-1"/>
    </source>
</evidence>
<proteinExistence type="predicted"/>
<dbReference type="PRINTS" id="PR00053">
    <property type="entry name" value="FORKHEAD"/>
</dbReference>
<evidence type="ECO:0000256" key="5">
    <source>
        <dbReference type="SAM" id="MobiDB-lite"/>
    </source>
</evidence>
<evidence type="ECO:0000313" key="7">
    <source>
        <dbReference type="EMBL" id="VDN05900.1"/>
    </source>
</evidence>
<reference evidence="7 8" key="2">
    <citation type="submission" date="2018-11" db="EMBL/GenBank/DDBJ databases">
        <authorList>
            <consortium name="Pathogen Informatics"/>
        </authorList>
    </citation>
    <scope>NUCLEOTIDE SEQUENCE [LARGE SCALE GENOMIC DNA]</scope>
</reference>
<dbReference type="FunFam" id="1.10.10.10:FF:000071">
    <property type="entry name" value="Forkhead box F1"/>
    <property type="match status" value="1"/>
</dbReference>
<gene>
    <name evidence="7" type="ORF">TCLT_LOCUS8348</name>
</gene>
<dbReference type="GO" id="GO:0001710">
    <property type="term" value="P:mesodermal cell fate commitment"/>
    <property type="evidence" value="ECO:0007669"/>
    <property type="project" value="UniProtKB-ARBA"/>
</dbReference>
<dbReference type="STRING" id="103827.A0A0N5D5R7"/>
<keyword evidence="3 4" id="KW-0539">Nucleus</keyword>
<dbReference type="Pfam" id="PF00250">
    <property type="entry name" value="Forkhead"/>
    <property type="match status" value="1"/>
</dbReference>
<dbReference type="InterPro" id="IPR036388">
    <property type="entry name" value="WH-like_DNA-bd_sf"/>
</dbReference>
<organism evidence="9">
    <name type="scientific">Thelazia callipaeda</name>
    <name type="common">Oriental eyeworm</name>
    <name type="synonym">Parasitic nematode</name>
    <dbReference type="NCBI Taxonomy" id="103827"/>
    <lineage>
        <taxon>Eukaryota</taxon>
        <taxon>Metazoa</taxon>
        <taxon>Ecdysozoa</taxon>
        <taxon>Nematoda</taxon>
        <taxon>Chromadorea</taxon>
        <taxon>Rhabditida</taxon>
        <taxon>Spirurina</taxon>
        <taxon>Spiruromorpha</taxon>
        <taxon>Thelazioidea</taxon>
        <taxon>Thelaziidae</taxon>
        <taxon>Thelazia</taxon>
    </lineage>
</organism>
<keyword evidence="8" id="KW-1185">Reference proteome</keyword>
<protein>
    <submittedName>
        <fullName evidence="9">Fork-head domain-containing protein</fullName>
    </submittedName>
</protein>
<dbReference type="GO" id="GO:0000981">
    <property type="term" value="F:DNA-binding transcription factor activity, RNA polymerase II-specific"/>
    <property type="evidence" value="ECO:0007669"/>
    <property type="project" value="TreeGrafter"/>
</dbReference>
<dbReference type="PANTHER" id="PTHR46262:SF2">
    <property type="entry name" value="FORKHEAD BOX PROTEIN BINIOU"/>
    <property type="match status" value="1"/>
</dbReference>
<dbReference type="InterPro" id="IPR036390">
    <property type="entry name" value="WH_DNA-bd_sf"/>
</dbReference>
<sequence>FHCKYEDEKSANSRRRSGKRQEKPPYSYIALIAMAIHAKPDRKATLTEIYTFLQSNFDFFRGEYNGWKNSIRHNLSLNECFIKLPKSSGGRSGKGHQWTIDQNCEFLFEEGSYRRRPRGYKARVRNYEYSNEQIGTANVEGNTITNNSNMFAANEAHIVSHQQNYLPSSYSANQFWPYYETTNQWPNCYTSTSNYYTYDNTQISTPQSTGYLESNCNSVMVAPCPPADAGVFIEEEQQLHMQQFNASSLLYNQYGNLPLPPSYGTSNS</sequence>
<accession>A0A0N5D5R7</accession>
<dbReference type="Gene3D" id="1.10.10.10">
    <property type="entry name" value="Winged helix-like DNA-binding domain superfamily/Winged helix DNA-binding domain"/>
    <property type="match status" value="1"/>
</dbReference>
<dbReference type="OrthoDB" id="5402974at2759"/>
<dbReference type="PROSITE" id="PS00657">
    <property type="entry name" value="FORK_HEAD_1"/>
    <property type="match status" value="1"/>
</dbReference>
<keyword evidence="2 4" id="KW-0238">DNA-binding</keyword>
<dbReference type="GO" id="GO:0000978">
    <property type="term" value="F:RNA polymerase II cis-regulatory region sequence-specific DNA binding"/>
    <property type="evidence" value="ECO:0007669"/>
    <property type="project" value="TreeGrafter"/>
</dbReference>
<dbReference type="SMART" id="SM00339">
    <property type="entry name" value="FH"/>
    <property type="match status" value="1"/>
</dbReference>
<dbReference type="PANTHER" id="PTHR46262">
    <property type="entry name" value="FORKHEAD BOX PROTEIN BINIOU"/>
    <property type="match status" value="1"/>
</dbReference>
<dbReference type="OMA" id="HYEYANQ"/>
<dbReference type="AlphaFoldDB" id="A0A0N5D5R7"/>
<dbReference type="InterPro" id="IPR051770">
    <property type="entry name" value="Forkhead_box_regulator"/>
</dbReference>
<dbReference type="InterPro" id="IPR030456">
    <property type="entry name" value="TF_fork_head_CS_2"/>
</dbReference>
<evidence type="ECO:0000256" key="2">
    <source>
        <dbReference type="ARBA" id="ARBA00023125"/>
    </source>
</evidence>
<feature type="domain" description="Fork-head" evidence="6">
    <location>
        <begin position="23"/>
        <end position="118"/>
    </location>
</feature>
<dbReference type="InterPro" id="IPR001766">
    <property type="entry name" value="Fork_head_dom"/>
</dbReference>
<evidence type="ECO:0000256" key="4">
    <source>
        <dbReference type="PROSITE-ProRule" id="PRU00089"/>
    </source>
</evidence>
<feature type="compositionally biased region" description="Basic and acidic residues" evidence="5">
    <location>
        <begin position="1"/>
        <end position="11"/>
    </location>
</feature>
<feature type="DNA-binding region" description="Fork-head" evidence="4">
    <location>
        <begin position="23"/>
        <end position="118"/>
    </location>
</feature>
<evidence type="ECO:0000256" key="3">
    <source>
        <dbReference type="ARBA" id="ARBA00023242"/>
    </source>
</evidence>
<dbReference type="WBParaSite" id="TCLT_0000835901-mRNA-1">
    <property type="protein sequence ID" value="TCLT_0000835901-mRNA-1"/>
    <property type="gene ID" value="TCLT_0000835901"/>
</dbReference>
<name>A0A0N5D5R7_THECL</name>
<evidence type="ECO:0000259" key="6">
    <source>
        <dbReference type="PROSITE" id="PS50039"/>
    </source>
</evidence>
<reference evidence="9" key="1">
    <citation type="submission" date="2017-02" db="UniProtKB">
        <authorList>
            <consortium name="WormBaseParasite"/>
        </authorList>
    </citation>
    <scope>IDENTIFICATION</scope>
</reference>
<dbReference type="InterPro" id="IPR018122">
    <property type="entry name" value="TF_fork_head_CS_1"/>
</dbReference>
<dbReference type="EMBL" id="UYYF01004618">
    <property type="protein sequence ID" value="VDN05900.1"/>
    <property type="molecule type" value="Genomic_DNA"/>
</dbReference>
<dbReference type="GO" id="GO:0009887">
    <property type="term" value="P:animal organ morphogenesis"/>
    <property type="evidence" value="ECO:0007669"/>
    <property type="project" value="TreeGrafter"/>
</dbReference>
<evidence type="ECO:0000313" key="8">
    <source>
        <dbReference type="Proteomes" id="UP000276776"/>
    </source>
</evidence>